<dbReference type="EMBL" id="QEAP01001476">
    <property type="protein sequence ID" value="TPX44649.1"/>
    <property type="molecule type" value="Genomic_DNA"/>
</dbReference>
<dbReference type="GO" id="GO:0036376">
    <property type="term" value="P:sodium ion export across plasma membrane"/>
    <property type="evidence" value="ECO:0007669"/>
    <property type="project" value="InterPro"/>
</dbReference>
<dbReference type="AlphaFoldDB" id="A0A507CZK7"/>
<gene>
    <name evidence="7" type="ORF">CcCBS67573_g10403</name>
</gene>
<feature type="non-terminal residue" evidence="7">
    <location>
        <position position="474"/>
    </location>
</feature>
<dbReference type="Proteomes" id="UP000320333">
    <property type="component" value="Unassembled WGS sequence"/>
</dbReference>
<dbReference type="InterPro" id="IPR038770">
    <property type="entry name" value="Na+/solute_symporter_sf"/>
</dbReference>
<organism evidence="7 8">
    <name type="scientific">Chytriomyces confervae</name>
    <dbReference type="NCBI Taxonomy" id="246404"/>
    <lineage>
        <taxon>Eukaryota</taxon>
        <taxon>Fungi</taxon>
        <taxon>Fungi incertae sedis</taxon>
        <taxon>Chytridiomycota</taxon>
        <taxon>Chytridiomycota incertae sedis</taxon>
        <taxon>Chytridiomycetes</taxon>
        <taxon>Chytridiales</taxon>
        <taxon>Chytriomycetaceae</taxon>
        <taxon>Chytriomyces</taxon>
    </lineage>
</organism>
<feature type="transmembrane region" description="Helical" evidence="5">
    <location>
        <begin position="386"/>
        <end position="408"/>
    </location>
</feature>
<dbReference type="GO" id="GO:0042391">
    <property type="term" value="P:regulation of membrane potential"/>
    <property type="evidence" value="ECO:0007669"/>
    <property type="project" value="InterPro"/>
</dbReference>
<dbReference type="Pfam" id="PF00999">
    <property type="entry name" value="Na_H_Exchanger"/>
    <property type="match status" value="1"/>
</dbReference>
<feature type="transmembrane region" description="Helical" evidence="5">
    <location>
        <begin position="358"/>
        <end position="379"/>
    </location>
</feature>
<feature type="transmembrane region" description="Helical" evidence="5">
    <location>
        <begin position="45"/>
        <end position="63"/>
    </location>
</feature>
<feature type="transmembrane region" description="Helical" evidence="5">
    <location>
        <begin position="17"/>
        <end position="36"/>
    </location>
</feature>
<reference evidence="7 8" key="1">
    <citation type="journal article" date="2019" name="Sci. Rep.">
        <title>Comparative genomics of chytrid fungi reveal insights into the obligate biotrophic and pathogenic lifestyle of Synchytrium endobioticum.</title>
        <authorList>
            <person name="van de Vossenberg B.T.L.H."/>
            <person name="Warris S."/>
            <person name="Nguyen H.D.T."/>
            <person name="van Gent-Pelzer M.P.E."/>
            <person name="Joly D.L."/>
            <person name="van de Geest H.C."/>
            <person name="Bonants P.J.M."/>
            <person name="Smith D.S."/>
            <person name="Levesque C.A."/>
            <person name="van der Lee T.A.J."/>
        </authorList>
    </citation>
    <scope>NUCLEOTIDE SEQUENCE [LARGE SCALE GENOMIC DNA]</scope>
    <source>
        <strain evidence="7 8">CBS 675.73</strain>
    </source>
</reference>
<keyword evidence="3 5" id="KW-1133">Transmembrane helix</keyword>
<dbReference type="OrthoDB" id="2190219at2759"/>
<dbReference type="PANTHER" id="PTHR31382:SF1">
    <property type="entry name" value="SODIUM ION_PROTON EXCHANGER (EUROFUNG)"/>
    <property type="match status" value="1"/>
</dbReference>
<evidence type="ECO:0000256" key="5">
    <source>
        <dbReference type="SAM" id="Phobius"/>
    </source>
</evidence>
<accession>A0A507CZK7</accession>
<evidence type="ECO:0000256" key="2">
    <source>
        <dbReference type="ARBA" id="ARBA00022692"/>
    </source>
</evidence>
<feature type="domain" description="Cation/H+ exchanger transmembrane" evidence="6">
    <location>
        <begin position="31"/>
        <end position="406"/>
    </location>
</feature>
<keyword evidence="8" id="KW-1185">Reference proteome</keyword>
<evidence type="ECO:0000313" key="7">
    <source>
        <dbReference type="EMBL" id="TPX44649.1"/>
    </source>
</evidence>
<feature type="transmembrane region" description="Helical" evidence="5">
    <location>
        <begin position="289"/>
        <end position="311"/>
    </location>
</feature>
<comment type="caution">
    <text evidence="7">The sequence shown here is derived from an EMBL/GenBank/DDBJ whole genome shotgun (WGS) entry which is preliminary data.</text>
</comment>
<feature type="transmembrane region" description="Helical" evidence="5">
    <location>
        <begin position="83"/>
        <end position="102"/>
    </location>
</feature>
<name>A0A507CZK7_9FUNG</name>
<evidence type="ECO:0000313" key="8">
    <source>
        <dbReference type="Proteomes" id="UP000320333"/>
    </source>
</evidence>
<dbReference type="GO" id="GO:0005886">
    <property type="term" value="C:plasma membrane"/>
    <property type="evidence" value="ECO:0007669"/>
    <property type="project" value="InterPro"/>
</dbReference>
<dbReference type="GO" id="GO:0120029">
    <property type="term" value="P:proton export across plasma membrane"/>
    <property type="evidence" value="ECO:0007669"/>
    <property type="project" value="InterPro"/>
</dbReference>
<feature type="transmembrane region" description="Helical" evidence="5">
    <location>
        <begin position="214"/>
        <end position="236"/>
    </location>
</feature>
<dbReference type="InterPro" id="IPR004712">
    <property type="entry name" value="Na+/H+_antiporter_fungi"/>
</dbReference>
<keyword evidence="2 5" id="KW-0812">Transmembrane</keyword>
<comment type="subcellular location">
    <subcellularLocation>
        <location evidence="1">Membrane</location>
        <topology evidence="1">Multi-pass membrane protein</topology>
    </subcellularLocation>
</comment>
<dbReference type="GO" id="GO:0015385">
    <property type="term" value="F:sodium:proton antiporter activity"/>
    <property type="evidence" value="ECO:0007669"/>
    <property type="project" value="InterPro"/>
</dbReference>
<evidence type="ECO:0000256" key="3">
    <source>
        <dbReference type="ARBA" id="ARBA00022989"/>
    </source>
</evidence>
<dbReference type="InterPro" id="IPR006153">
    <property type="entry name" value="Cation/H_exchanger_TM"/>
</dbReference>
<evidence type="ECO:0000259" key="6">
    <source>
        <dbReference type="Pfam" id="PF00999"/>
    </source>
</evidence>
<dbReference type="PANTHER" id="PTHR31382">
    <property type="entry name" value="NA(+)/H(+) ANTIPORTER"/>
    <property type="match status" value="1"/>
</dbReference>
<proteinExistence type="predicted"/>
<evidence type="ECO:0000256" key="4">
    <source>
        <dbReference type="ARBA" id="ARBA00023136"/>
    </source>
</evidence>
<keyword evidence="4 5" id="KW-0472">Membrane</keyword>
<dbReference type="Gene3D" id="1.20.1530.20">
    <property type="match status" value="1"/>
</dbReference>
<feature type="transmembrane region" description="Helical" evidence="5">
    <location>
        <begin position="248"/>
        <end position="269"/>
    </location>
</feature>
<protein>
    <recommendedName>
        <fullName evidence="6">Cation/H+ exchanger transmembrane domain-containing protein</fullName>
    </recommendedName>
</protein>
<feature type="transmembrane region" description="Helical" evidence="5">
    <location>
        <begin position="109"/>
        <end position="131"/>
    </location>
</feature>
<sequence>MWDELIPSDPYLRTTHLIYLCLGAFITLFGLVSLIIKERLFMSEAMVAILIGVLVGPVVGKVVDPSTLFGSSLHSVSLEFSRIIIGIQCMACGVDLPGNYVFREWISIAILLGPVMISMWLISALGVYVIFGLGVWDCLIIAACMTPTDPVLANSIVKGKFAEMHIPLNVRLILSAESGANDGLGTPFLFLAVYLLRHPNEPAYAVGQWTYKVLIYQVLLAVLIGTVVAYLAQIALKTAVRREFIDKESILSFSIALALFIEGLGSLIGTDDILASFVAGNVLTWFQEVIDALLNLTFFVFVGATAPWSSFNAAEHGLEIWKLLLFALWMLTLRRVPIVLALQRWIPALKNQREAFFAGWFGPIGAGAIFYAHLAVVYLEYPEEKILPIVYFIVVSSVLVHGGSVALFNLSLTRTQTSVYTNWESMRQQPENGVESGMQLHQAASLEFRQSVDKEGSSIIDVLVNAPATMKAAL</sequence>
<feature type="transmembrane region" description="Helical" evidence="5">
    <location>
        <begin position="323"/>
        <end position="346"/>
    </location>
</feature>
<dbReference type="STRING" id="246404.A0A507CZK7"/>
<evidence type="ECO:0000256" key="1">
    <source>
        <dbReference type="ARBA" id="ARBA00004141"/>
    </source>
</evidence>